<accession>A0A5C7FG74</accession>
<dbReference type="SMART" id="SM00060">
    <property type="entry name" value="FN3"/>
    <property type="match status" value="2"/>
</dbReference>
<proteinExistence type="predicted"/>
<protein>
    <submittedName>
        <fullName evidence="3">Fibronectin type III domain-containing protein</fullName>
    </submittedName>
</protein>
<dbReference type="PROSITE" id="PS50853">
    <property type="entry name" value="FN3"/>
    <property type="match status" value="1"/>
</dbReference>
<evidence type="ECO:0000256" key="1">
    <source>
        <dbReference type="SAM" id="MobiDB-lite"/>
    </source>
</evidence>
<dbReference type="OrthoDB" id="1521695at2"/>
<feature type="region of interest" description="Disordered" evidence="1">
    <location>
        <begin position="1061"/>
        <end position="1100"/>
    </location>
</feature>
<keyword evidence="4" id="KW-1185">Reference proteome</keyword>
<feature type="compositionally biased region" description="Gly residues" evidence="1">
    <location>
        <begin position="1064"/>
        <end position="1082"/>
    </location>
</feature>
<evidence type="ECO:0000313" key="3">
    <source>
        <dbReference type="EMBL" id="TXF88609.1"/>
    </source>
</evidence>
<dbReference type="Gene3D" id="2.60.40.10">
    <property type="entry name" value="Immunoglobulins"/>
    <property type="match status" value="1"/>
</dbReference>
<dbReference type="InterPro" id="IPR003961">
    <property type="entry name" value="FN3_dom"/>
</dbReference>
<feature type="domain" description="Fibronectin type-III" evidence="2">
    <location>
        <begin position="350"/>
        <end position="437"/>
    </location>
</feature>
<dbReference type="CDD" id="cd00063">
    <property type="entry name" value="FN3"/>
    <property type="match status" value="2"/>
</dbReference>
<dbReference type="SUPFAM" id="SSF49265">
    <property type="entry name" value="Fibronectin type III"/>
    <property type="match status" value="1"/>
</dbReference>
<comment type="caution">
    <text evidence="3">The sequence shown here is derived from an EMBL/GenBank/DDBJ whole genome shotgun (WGS) entry which is preliminary data.</text>
</comment>
<name>A0A5C7FG74_9BACT</name>
<evidence type="ECO:0000259" key="2">
    <source>
        <dbReference type="PROSITE" id="PS50853"/>
    </source>
</evidence>
<dbReference type="Proteomes" id="UP000321907">
    <property type="component" value="Unassembled WGS sequence"/>
</dbReference>
<dbReference type="EMBL" id="VOXD01000021">
    <property type="protein sequence ID" value="TXF88609.1"/>
    <property type="molecule type" value="Genomic_DNA"/>
</dbReference>
<dbReference type="Pfam" id="PF00041">
    <property type="entry name" value="fn3"/>
    <property type="match status" value="1"/>
</dbReference>
<feature type="region of interest" description="Disordered" evidence="1">
    <location>
        <begin position="23"/>
        <end position="51"/>
    </location>
</feature>
<dbReference type="InterPro" id="IPR013783">
    <property type="entry name" value="Ig-like_fold"/>
</dbReference>
<feature type="compositionally biased region" description="Basic and acidic residues" evidence="1">
    <location>
        <begin position="37"/>
        <end position="51"/>
    </location>
</feature>
<organism evidence="3 4">
    <name type="scientific">Neolewinella aurantiaca</name>
    <dbReference type="NCBI Taxonomy" id="2602767"/>
    <lineage>
        <taxon>Bacteria</taxon>
        <taxon>Pseudomonadati</taxon>
        <taxon>Bacteroidota</taxon>
        <taxon>Saprospiria</taxon>
        <taxon>Saprospirales</taxon>
        <taxon>Lewinellaceae</taxon>
        <taxon>Neolewinella</taxon>
    </lineage>
</organism>
<dbReference type="InterPro" id="IPR036116">
    <property type="entry name" value="FN3_sf"/>
</dbReference>
<reference evidence="3 4" key="1">
    <citation type="submission" date="2019-08" db="EMBL/GenBank/DDBJ databases">
        <title>Lewinella sp. strain SSH13 Genome sequencing and assembly.</title>
        <authorList>
            <person name="Kim I."/>
        </authorList>
    </citation>
    <scope>NUCLEOTIDE SEQUENCE [LARGE SCALE GENOMIC DNA]</scope>
    <source>
        <strain evidence="3 4">SSH13</strain>
    </source>
</reference>
<evidence type="ECO:0000313" key="4">
    <source>
        <dbReference type="Proteomes" id="UP000321907"/>
    </source>
</evidence>
<gene>
    <name evidence="3" type="ORF">FUA23_14175</name>
</gene>
<sequence length="2280" mass="249895">MATASEAVLGVKTNLSMTSFLTTESNVHQAPTPETCPRSRKEPSGGEENHPKRFTELVTIIHAMSSLRTLICSFVFLLSLSVSAQSYPVTAVLQSLPPFSNQISEWSDPLNNSLGVSLLLNDRNDGNYQVRLELTIEGNGIRLQTNNNWLPTPINLNYGQVVQLGGIELSEYLNLDHLSFTGYSRQSYIQNGGLPDGSYTICVRAFDYNRAQEEAASDRACTFVQASLLDPPVVLSPTGQQQPLNPQNLIVQWQARHTASFITDYRVEIYQVDPTTNFTPEQIYTLQQPFVETRVDGITTAVIDAGFPTMEPGHEYMIRVQARDPMNNSSFRNDGYSEPVFFDYGSDCLAPGGVSATEISTDAARINWELVQGVSSYVVRYRATGSPNWYESTPTARNRRALSDLTEGTTYEVQLQSICSAGGGLFGQVFEFTTEGIPNDEVDCSASVNSLELPTNRTNLTELAFGQEVTVGGFKMKIRSASPTGTGGWKGLGQVKIPWLFKTFNCHFNNLFINTDRVVYDGNVVAIDEGLSSLSGFMTVGEIFAVQDTMPLNFCGDTSTPIDTPSVVAYQSDDFYASGNPDYNNHYIPFDPTSTTGTGGVVVDDSQFYNEYNPNNSRARYTPSDYNNPNNPYTAEKPYDGSNIWNPWNSLNPYNYLDYNDPANPWTADYIWTADRMFAKQGIVGSVPDPSLLNGGVSCPVKLGSSPNMLAIYGIKFTPAGAFLNAYFSATIPSVNQHTAFQAIGVGFGPSGLQGETKLKMLSDLSFSWNDKMKLTINGGNGTYVRFDCQGVNQVAIDMKVEVCRNVAVPVDPYTYERDASGYVTGTFAAFADGWGEFAGDISITPFELDSLPGWAFSVQNAVFDFSTTSTPSSVQFPSGYVYDGVTDSPDPTLRTGLQNPQWRGFYLGGARIRIPNNLTGKEDHEVPVTIGAQHLIIDQTGFSGTVFGTNILSIDTGRLDSWAIGIDTVALGIQQNQFKKLAIAGELIVPAVDANLTYNCHIQPGSRYAFSLALRDSSLTMNAFVAEVRLDPNTKISLEYRETDDTFAASAELHGQITFKPSLGGGNNDQGADAGAGGALGGASDASGADFNNVPEPQDTTNSLKVPYISFKDFKVSSRKPYLAEVGTWAIASVDSSQSKAAGFPLHLNQVGLFQNEAQNEVAFGIDLTLNLVKSDDQGFGANGRAFVICDVNVDPDTRKQEWKFKRVRLDKLSINYQGPGFAFAGYLRNYETHPVYGTGFQGGIQASFTPGIRVAVAGMFGTKKNEDTQEDFRYFFADAHLALDPGIVLGTTGVALYGFGGGVSYHMKREGFASIDLPMSEADSISIDQPLASDTLAVVGEASDLANAFQSGEDPASSVPDFLELPDELGESLSGVRYVPEQSVGIGIKAMVAFGAVRREVFNGDITFEIIFNDNGSLNYLGLMGNANIMTPPRTPATPNPKPAIAFFADMGYDFTNESFSAYMRMQVAAPPGIAYIRGAYPNNVAGEGNIYFGKEDWYFYLGRPGTPIKLSYDVSKLANLARADGNGDESLPSDSSTPLTAADTVRSKPLGSIDAIGLILSAYLEAGTILDPFPDPPQRVLNILNDPSFGNIARDDPAFANAGGLLFGASLDLNMPKLNFLIFYAELYGGVGFDMMLKDYGLNARCTNDLNNADPIGFNGWYATGQLYGYLEGKVGIDIAIGALKIKVKILEVGAAALVQARLPNPFWAKGAVAGKFSVLNGLIKGDCKFDFEVGQECEVVPTGDQNIRLVQSITPNGSAEESSVFTRPQAIFNFPMNRGTVLLDETGEYLELMPNLQSFSVTDSIDENIIITGTLEWSENNTVVAFIPTDILPPFRTYKVRLQSQLLQKRSGDGSYELVNLGGNIPPNQDDIAYFRTGPAPDYIPENNVEYAYPINRQASFLTAESDRGFIQLKQGQDYLFENIDPAEWRQRVRFQQGAAVVNSSSYAYDNSSNQLSFVIPATDLASSTVSFLEIIDEAVGQNADITDNIAEVYDVLLSIDQGTLPDSANTEVLLATQEANGNLETTEDHLIYRLDFRTSQFGTFAEKMENLERDFSFVKVLALTDTVDENGEYIPFLSINDFGEAVNGTEVFDRYELEGFRDTDKDYAPLIRSRANPDVTQDNWFNVHLKPNVYDNFPSPSGSPYNFTLSWREEEPLGMPPFRAASLQQNSDLPLPYLQNTDISSGEFFTQPRQMLFRYNLPYQAYRDYADYWNQVNHYLLSTDDATLVAFMSWDFIYTPYGNYEMIIEYFIPGQTTPSSTYKLQVPYEVLNGNK</sequence>